<feature type="domain" description="LysM" evidence="2">
    <location>
        <begin position="45"/>
        <end position="93"/>
    </location>
</feature>
<dbReference type="CDD" id="cd00118">
    <property type="entry name" value="LysM"/>
    <property type="match status" value="1"/>
</dbReference>
<evidence type="ECO:0000256" key="1">
    <source>
        <dbReference type="SAM" id="SignalP"/>
    </source>
</evidence>
<keyword evidence="4" id="KW-1185">Reference proteome</keyword>
<dbReference type="InterPro" id="IPR036779">
    <property type="entry name" value="LysM_dom_sf"/>
</dbReference>
<evidence type="ECO:0000313" key="3">
    <source>
        <dbReference type="EMBL" id="RUO42096.1"/>
    </source>
</evidence>
<evidence type="ECO:0000313" key="4">
    <source>
        <dbReference type="Proteomes" id="UP000287766"/>
    </source>
</evidence>
<proteinExistence type="predicted"/>
<dbReference type="Proteomes" id="UP000287766">
    <property type="component" value="Unassembled WGS sequence"/>
</dbReference>
<accession>A0A7Z7EUE6</accession>
<reference evidence="4" key="1">
    <citation type="journal article" date="2018" name="Front. Microbiol.">
        <title>Genome-Based Analysis Reveals the Taxonomy and Diversity of the Family Idiomarinaceae.</title>
        <authorList>
            <person name="Liu Y."/>
            <person name="Lai Q."/>
            <person name="Shao Z."/>
        </authorList>
    </citation>
    <scope>NUCLEOTIDE SEQUENCE [LARGE SCALE GENOMIC DNA]</scope>
    <source>
        <strain evidence="4">KYW314</strain>
    </source>
</reference>
<dbReference type="SUPFAM" id="SSF54106">
    <property type="entry name" value="LysM domain"/>
    <property type="match status" value="1"/>
</dbReference>
<dbReference type="EMBL" id="PIPR01000001">
    <property type="protein sequence ID" value="RUO42096.1"/>
    <property type="molecule type" value="Genomic_DNA"/>
</dbReference>
<sequence>MASWRLSTIAVIGFLLLASAGSAMSAYAQSTSSGDILRLKEDAPAEYVVKKGDTLWDIAGFYLDDPWLWTELWRVNESVDNPHLIYPGDKLYLSWVDGRPTLSRKVTRTVLPEGVIEPKGNALRMFPSELIEPFITAHSVYSESQYEQAPQVLGDNRAAPRVNGMTPVFVTGQMPDVKYQILTPVKRLDDAVLLRHVADARVLMQQRDMTEMEIIRPQREIRRGDRVVEAQQFEMPELLVPASGQATGAIVASLNERQQQGKWDIVVLNIGEQDGVEAGQMYRAIRPGTEIFMDGENPEAVRETKASDALSRYWRATMELPAHTTSELMVINTQAKTSFAIVLRSNEWLSIGAEVLPMQL</sequence>
<keyword evidence="1" id="KW-0732">Signal</keyword>
<protein>
    <recommendedName>
        <fullName evidence="2">LysM domain-containing protein</fullName>
    </recommendedName>
</protein>
<dbReference type="Pfam" id="PF01476">
    <property type="entry name" value="LysM"/>
    <property type="match status" value="1"/>
</dbReference>
<gene>
    <name evidence="3" type="ORF">CWE22_08105</name>
</gene>
<organism evidence="3 4">
    <name type="scientific">Pseudidiomarina aestuarii</name>
    <dbReference type="NCBI Taxonomy" id="624146"/>
    <lineage>
        <taxon>Bacteria</taxon>
        <taxon>Pseudomonadati</taxon>
        <taxon>Pseudomonadota</taxon>
        <taxon>Gammaproteobacteria</taxon>
        <taxon>Alteromonadales</taxon>
        <taxon>Idiomarinaceae</taxon>
        <taxon>Pseudidiomarina</taxon>
    </lineage>
</organism>
<dbReference type="PANTHER" id="PTHR34700:SF8">
    <property type="entry name" value="POTASSIUM BINDING PROTEIN KBP"/>
    <property type="match status" value="1"/>
</dbReference>
<dbReference type="InterPro" id="IPR018392">
    <property type="entry name" value="LysM"/>
</dbReference>
<dbReference type="Gene3D" id="3.10.350.10">
    <property type="entry name" value="LysM domain"/>
    <property type="match status" value="1"/>
</dbReference>
<feature type="signal peptide" evidence="1">
    <location>
        <begin position="1"/>
        <end position="25"/>
    </location>
</feature>
<feature type="chain" id="PRO_5031216124" description="LysM domain-containing protein" evidence="1">
    <location>
        <begin position="26"/>
        <end position="360"/>
    </location>
</feature>
<dbReference type="AlphaFoldDB" id="A0A7Z7EUE6"/>
<dbReference type="PROSITE" id="PS51782">
    <property type="entry name" value="LYSM"/>
    <property type="match status" value="1"/>
</dbReference>
<dbReference type="InterPro" id="IPR052196">
    <property type="entry name" value="Bact_Kbp"/>
</dbReference>
<dbReference type="RefSeq" id="WP_169930817.1">
    <property type="nucleotide sequence ID" value="NZ_PIPR01000001.1"/>
</dbReference>
<evidence type="ECO:0000259" key="2">
    <source>
        <dbReference type="PROSITE" id="PS51782"/>
    </source>
</evidence>
<dbReference type="PANTHER" id="PTHR34700">
    <property type="entry name" value="POTASSIUM BINDING PROTEIN KBP"/>
    <property type="match status" value="1"/>
</dbReference>
<name>A0A7Z7EUE6_9GAMM</name>
<dbReference type="SMART" id="SM00257">
    <property type="entry name" value="LysM"/>
    <property type="match status" value="1"/>
</dbReference>
<comment type="caution">
    <text evidence="3">The sequence shown here is derived from an EMBL/GenBank/DDBJ whole genome shotgun (WGS) entry which is preliminary data.</text>
</comment>